<dbReference type="PANTHER" id="PTHR13379">
    <property type="entry name" value="UNCHARACTERIZED DUF1308"/>
    <property type="match status" value="1"/>
</dbReference>
<dbReference type="Pfam" id="PF07000">
    <property type="entry name" value="DUF1308"/>
    <property type="match status" value="2"/>
</dbReference>
<evidence type="ECO:0000259" key="1">
    <source>
        <dbReference type="Pfam" id="PF07000"/>
    </source>
</evidence>
<dbReference type="PANTHER" id="PTHR13379:SF0">
    <property type="entry name" value="UPF0415 PROTEIN C7ORF25"/>
    <property type="match status" value="1"/>
</dbReference>
<evidence type="ECO:0000313" key="2">
    <source>
        <dbReference type="EnsemblPlants" id="QL10p033727:mrna"/>
    </source>
</evidence>
<evidence type="ECO:0000313" key="3">
    <source>
        <dbReference type="Proteomes" id="UP000594261"/>
    </source>
</evidence>
<dbReference type="Proteomes" id="UP000594261">
    <property type="component" value="Chromosome 10"/>
</dbReference>
<feature type="domain" description="DUF1308" evidence="1">
    <location>
        <begin position="1012"/>
        <end position="1083"/>
    </location>
</feature>
<dbReference type="AlphaFoldDB" id="A0A7N2MQY1"/>
<dbReference type="InParanoid" id="A0A7N2MQY1"/>
<proteinExistence type="predicted"/>
<reference evidence="2 3" key="1">
    <citation type="journal article" date="2016" name="G3 (Bethesda)">
        <title>First Draft Assembly and Annotation of the Genome of a California Endemic Oak Quercus lobata Nee (Fagaceae).</title>
        <authorList>
            <person name="Sork V.L."/>
            <person name="Fitz-Gibbon S.T."/>
            <person name="Puiu D."/>
            <person name="Crepeau M."/>
            <person name="Gugger P.F."/>
            <person name="Sherman R."/>
            <person name="Stevens K."/>
            <person name="Langley C.H."/>
            <person name="Pellegrini M."/>
            <person name="Salzberg S.L."/>
        </authorList>
    </citation>
    <scope>NUCLEOTIDE SEQUENCE [LARGE SCALE GENOMIC DNA]</scope>
    <source>
        <strain evidence="2 3">cv. SW786</strain>
    </source>
</reference>
<dbReference type="SUPFAM" id="SSF56219">
    <property type="entry name" value="DNase I-like"/>
    <property type="match status" value="1"/>
</dbReference>
<reference evidence="2" key="2">
    <citation type="submission" date="2021-01" db="UniProtKB">
        <authorList>
            <consortium name="EnsemblPlants"/>
        </authorList>
    </citation>
    <scope>IDENTIFICATION</scope>
</reference>
<keyword evidence="3" id="KW-1185">Reference proteome</keyword>
<feature type="domain" description="DUF1308" evidence="1">
    <location>
        <begin position="288"/>
        <end position="388"/>
    </location>
</feature>
<name>A0A7N2MQY1_QUELO</name>
<sequence>MMKQKGIEEEVELAKERCKGVIDRIERLGVSQSCRHTLLRLALSDLNFLTRSSSTSSLNIGHLEAIVHILQQPFITGVSRVCKPISSPVHHLDIVCTLNRNPVWIIVSDRNPTYISWDSSPKKKTKGLKFRLQQLLTLARSSTTLKPSSIILFFSNGLHCNTFIREKLWEEFGAYEIELDFSVFDFDSDFYFSDDSDGEWVNVNVLGKSYRGACVLEIKVAGDDDDDDDDITVLSAVKGSTTVASVVPKLSELAADTFCSLISGLKVFPSHVKKKQEMRGLLAEGDLVNFDTTALIALVSGISNGCTQKLLATPESELRQRFKGNYAFVIGQVMSEIQNPIHVELGSIISGKLGIICESVHSEFKELVLMCGGPNEKFRADQLLKHLTYPLIAWEKVVWPVEIGGLGIRKIGLFNQALLGKWLWRFGKEATHLWRQVIATKYGEESGGWCTRVVRGTHGCGLWKNIRKGADNFFSHVVFAAGEGNRIRFWHDPWSGPTPLKELYPELFACAVVQEALISDMIILAPDGGGRSWNFHFRRNFNEWELRRFYSFYDLVSTRIPSGEGEDILLWQLNRCGVFDVRSFYTALLKAPSVSFPWQSIWCDEETVDHLLIHCRFASALWNEVLTMFGVQWVMPNTIVSLLFAWRNWLGTYSSKEELTRMHSRWNTTWCVIGDFNIIRYTSERFGCEAFSSATFAFLDFIEANYLVDLPLKGASFTWFRDSGTDCMSRIDRTLASVDWVDHFGNVSKRLANSHRRTNHIRGIEVDGVLYEDEEEVRSKVVHFYQGTRSQLLDVLLWTVWSLLVLRRMSGLLLKGIFLRRRWYQSFKRWRVIKPQVNVGKSDIVPIGERMEKKLLGWKRLYLSKGDRLTLLKSTLSSLLTYYLSLFTVPKAVAIKLERFIREMSLEAWPRNYSSVAEGYSHEIWGGEREMIIWFKEAIFVLGREVNIVKKIGNEATHLWRRVIAMKYGKDWGGLTLNTVLGTTGVVCGGVSSYITNEPSQMEIPPFTTHKYRRRVRVVADSPSQRVMGLPTTRKLALKNKVVFGTGDYWHAPTVTANMAFVRAISQTGMSLFTIEHRPRALTGD</sequence>
<protein>
    <recommendedName>
        <fullName evidence="1">DUF1308 domain-containing protein</fullName>
    </recommendedName>
</protein>
<dbReference type="EMBL" id="LRBV02000010">
    <property type="status" value="NOT_ANNOTATED_CDS"/>
    <property type="molecule type" value="Genomic_DNA"/>
</dbReference>
<organism evidence="2 3">
    <name type="scientific">Quercus lobata</name>
    <name type="common">Valley oak</name>
    <dbReference type="NCBI Taxonomy" id="97700"/>
    <lineage>
        <taxon>Eukaryota</taxon>
        <taxon>Viridiplantae</taxon>
        <taxon>Streptophyta</taxon>
        <taxon>Embryophyta</taxon>
        <taxon>Tracheophyta</taxon>
        <taxon>Spermatophyta</taxon>
        <taxon>Magnoliopsida</taxon>
        <taxon>eudicotyledons</taxon>
        <taxon>Gunneridae</taxon>
        <taxon>Pentapetalae</taxon>
        <taxon>rosids</taxon>
        <taxon>fabids</taxon>
        <taxon>Fagales</taxon>
        <taxon>Fagaceae</taxon>
        <taxon>Quercus</taxon>
    </lineage>
</organism>
<dbReference type="InterPro" id="IPR036691">
    <property type="entry name" value="Endo/exonu/phosph_ase_sf"/>
</dbReference>
<dbReference type="Gramene" id="QL10p033727:mrna">
    <property type="protein sequence ID" value="QL10p033727:mrna"/>
    <property type="gene ID" value="QL10p033727"/>
</dbReference>
<dbReference type="Gene3D" id="3.60.10.10">
    <property type="entry name" value="Endonuclease/exonuclease/phosphatase"/>
    <property type="match status" value="1"/>
</dbReference>
<dbReference type="InterPro" id="IPR010733">
    <property type="entry name" value="DUF1308"/>
</dbReference>
<dbReference type="EnsemblPlants" id="QL10p033727:mrna">
    <property type="protein sequence ID" value="QL10p033727:mrna"/>
    <property type="gene ID" value="QL10p033727"/>
</dbReference>
<accession>A0A7N2MQY1</accession>